<proteinExistence type="predicted"/>
<feature type="domain" description="CS" evidence="4">
    <location>
        <begin position="219"/>
        <end position="309"/>
    </location>
</feature>
<dbReference type="EMBL" id="WUAV01000001">
    <property type="protein sequence ID" value="KAF1768513.1"/>
    <property type="molecule type" value="Genomic_DNA"/>
</dbReference>
<feature type="domain" description="CHORD" evidence="5">
    <location>
        <begin position="9"/>
        <end position="68"/>
    </location>
</feature>
<dbReference type="PANTHER" id="PTHR46983:SF3">
    <property type="entry name" value="CHPADIPLOID STATE MAINTENANCE PROTEIN CHPA"/>
    <property type="match status" value="1"/>
</dbReference>
<dbReference type="InterPro" id="IPR039790">
    <property type="entry name" value="CHRD1"/>
</dbReference>
<dbReference type="InterPro" id="IPR007051">
    <property type="entry name" value="CHORD_dom"/>
</dbReference>
<dbReference type="CTD" id="9804553"/>
<dbReference type="PROSITE" id="PS51401">
    <property type="entry name" value="CHORD"/>
    <property type="match status" value="2"/>
</dbReference>
<dbReference type="InterPro" id="IPR008978">
    <property type="entry name" value="HSP20-like_chaperone"/>
</dbReference>
<dbReference type="KEGG" id="crq:GCK72_000325"/>
<dbReference type="RefSeq" id="XP_003099250.2">
    <property type="nucleotide sequence ID" value="XM_003099202.2"/>
</dbReference>
<dbReference type="GeneID" id="9804553"/>
<keyword evidence="2" id="KW-0677">Repeat</keyword>
<accession>A0A6A5HQI0</accession>
<evidence type="ECO:0000259" key="5">
    <source>
        <dbReference type="PROSITE" id="PS51401"/>
    </source>
</evidence>
<feature type="domain" description="CHORD" evidence="5">
    <location>
        <begin position="153"/>
        <end position="211"/>
    </location>
</feature>
<evidence type="ECO:0000256" key="3">
    <source>
        <dbReference type="ARBA" id="ARBA00022833"/>
    </source>
</evidence>
<gene>
    <name evidence="6" type="ORF">GCK72_000325</name>
</gene>
<protein>
    <submittedName>
        <fullName evidence="6">Uncharacterized protein</fullName>
    </submittedName>
</protein>
<sequence length="322" mass="35866">MVDEGKLQCYHKGCGLMFDPTENNSESCTYHPGAPYFHDAYKIWTCCDKKSTDFGTWMGYKGCTRGKHSNEKPVDVVKIAAVKEIRPEKEEDVIVWKGLNKSGKSENKGGVAKREEVNLNVEVTPGAQAAIEKKLKETAEAAQSGDVQIGAPCRNNGCSAVFDGSKGRENCVHHPGAAIFHEGMKYWSCCNKKTSNFGAFLEQVGCTNAEHKFRNNEIVSKFREDWFSSNGFVTINVYCRGALPETANIVSDGHYLRVSMKHGFGNANVDLDYDLWDEVLPEESRVVIGERKVEISLKQKHGIGWPRLKFDPELDASKDTEA</sequence>
<evidence type="ECO:0000259" key="4">
    <source>
        <dbReference type="PROSITE" id="PS51203"/>
    </source>
</evidence>
<dbReference type="GO" id="GO:0046872">
    <property type="term" value="F:metal ion binding"/>
    <property type="evidence" value="ECO:0007669"/>
    <property type="project" value="UniProtKB-KW"/>
</dbReference>
<dbReference type="PANTHER" id="PTHR46983">
    <property type="entry name" value="CYSTEINE AND HISTIDINE-RICH DOMAIN-CONTAINING PROTEIN 1"/>
    <property type="match status" value="1"/>
</dbReference>
<evidence type="ECO:0000256" key="2">
    <source>
        <dbReference type="ARBA" id="ARBA00022737"/>
    </source>
</evidence>
<dbReference type="Pfam" id="PF04968">
    <property type="entry name" value="CHORD"/>
    <property type="match status" value="2"/>
</dbReference>
<dbReference type="Gene3D" id="4.10.1130.20">
    <property type="match status" value="2"/>
</dbReference>
<dbReference type="CDD" id="cd06466">
    <property type="entry name" value="p23_CS_SGT1_like"/>
    <property type="match status" value="1"/>
</dbReference>
<keyword evidence="3" id="KW-0862">Zinc</keyword>
<dbReference type="InterPro" id="IPR007052">
    <property type="entry name" value="CS_dom"/>
</dbReference>
<dbReference type="AlphaFoldDB" id="A0A6A5HQI0"/>
<evidence type="ECO:0000256" key="1">
    <source>
        <dbReference type="ARBA" id="ARBA00022723"/>
    </source>
</evidence>
<dbReference type="Proteomes" id="UP000483820">
    <property type="component" value="Chromosome I"/>
</dbReference>
<comment type="caution">
    <text evidence="6">The sequence shown here is derived from an EMBL/GenBank/DDBJ whole genome shotgun (WGS) entry which is preliminary data.</text>
</comment>
<organism evidence="6 7">
    <name type="scientific">Caenorhabditis remanei</name>
    <name type="common">Caenorhabditis vulgaris</name>
    <dbReference type="NCBI Taxonomy" id="31234"/>
    <lineage>
        <taxon>Eukaryota</taxon>
        <taxon>Metazoa</taxon>
        <taxon>Ecdysozoa</taxon>
        <taxon>Nematoda</taxon>
        <taxon>Chromadorea</taxon>
        <taxon>Rhabditida</taxon>
        <taxon>Rhabditina</taxon>
        <taxon>Rhabditomorpha</taxon>
        <taxon>Rhabditoidea</taxon>
        <taxon>Rhabditidae</taxon>
        <taxon>Peloderinae</taxon>
        <taxon>Caenorhabditis</taxon>
    </lineage>
</organism>
<dbReference type="Pfam" id="PF04969">
    <property type="entry name" value="CS"/>
    <property type="match status" value="1"/>
</dbReference>
<dbReference type="SUPFAM" id="SSF49764">
    <property type="entry name" value="HSP20-like chaperones"/>
    <property type="match status" value="1"/>
</dbReference>
<evidence type="ECO:0000313" key="7">
    <source>
        <dbReference type="Proteomes" id="UP000483820"/>
    </source>
</evidence>
<dbReference type="PROSITE" id="PS51203">
    <property type="entry name" value="CS"/>
    <property type="match status" value="1"/>
</dbReference>
<dbReference type="Gene3D" id="2.60.40.790">
    <property type="match status" value="1"/>
</dbReference>
<name>A0A6A5HQI0_CAERE</name>
<evidence type="ECO:0000313" key="6">
    <source>
        <dbReference type="EMBL" id="KAF1768513.1"/>
    </source>
</evidence>
<keyword evidence="1" id="KW-0479">Metal-binding</keyword>
<reference evidence="6 7" key="1">
    <citation type="submission" date="2019-12" db="EMBL/GenBank/DDBJ databases">
        <title>Chromosome-level assembly of the Caenorhabditis remanei genome.</title>
        <authorList>
            <person name="Teterina A.A."/>
            <person name="Willis J.H."/>
            <person name="Phillips P.C."/>
        </authorList>
    </citation>
    <scope>NUCLEOTIDE SEQUENCE [LARGE SCALE GENOMIC DNA]</scope>
    <source>
        <strain evidence="6 7">PX506</strain>
        <tissue evidence="6">Whole organism</tissue>
    </source>
</reference>